<dbReference type="PROSITE" id="PS00409">
    <property type="entry name" value="PROKAR_NTER_METHYL"/>
    <property type="match status" value="1"/>
</dbReference>
<dbReference type="EMBL" id="SJPL01000001">
    <property type="protein sequence ID" value="TWT68030.1"/>
    <property type="molecule type" value="Genomic_DNA"/>
</dbReference>
<dbReference type="Pfam" id="PF07596">
    <property type="entry name" value="SBP_bac_10"/>
    <property type="match status" value="1"/>
</dbReference>
<evidence type="ECO:0000259" key="1">
    <source>
        <dbReference type="Pfam" id="PF07596"/>
    </source>
</evidence>
<organism evidence="2 3">
    <name type="scientific">Crateriforma conspicua</name>
    <dbReference type="NCBI Taxonomy" id="2527996"/>
    <lineage>
        <taxon>Bacteria</taxon>
        <taxon>Pseudomonadati</taxon>
        <taxon>Planctomycetota</taxon>
        <taxon>Planctomycetia</taxon>
        <taxon>Planctomycetales</taxon>
        <taxon>Planctomycetaceae</taxon>
        <taxon>Crateriforma</taxon>
    </lineage>
</organism>
<evidence type="ECO:0000313" key="2">
    <source>
        <dbReference type="EMBL" id="TWT68030.1"/>
    </source>
</evidence>
<dbReference type="InterPro" id="IPR011453">
    <property type="entry name" value="DUF1559"/>
</dbReference>
<keyword evidence="3" id="KW-1185">Reference proteome</keyword>
<dbReference type="InterPro" id="IPR012902">
    <property type="entry name" value="N_methyl_site"/>
</dbReference>
<dbReference type="NCBIfam" id="TIGR02532">
    <property type="entry name" value="IV_pilin_GFxxxE"/>
    <property type="match status" value="1"/>
</dbReference>
<gene>
    <name evidence="2" type="primary">xcpT_2</name>
    <name evidence="2" type="ORF">Pan14r_02680</name>
</gene>
<name>A0A5C5XYG5_9PLAN</name>
<dbReference type="Pfam" id="PF07963">
    <property type="entry name" value="N_methyl"/>
    <property type="match status" value="1"/>
</dbReference>
<dbReference type="Proteomes" id="UP000317238">
    <property type="component" value="Unassembled WGS sequence"/>
</dbReference>
<dbReference type="AlphaFoldDB" id="A0A5C5XYG5"/>
<feature type="domain" description="DUF1559" evidence="1">
    <location>
        <begin position="32"/>
        <end position="351"/>
    </location>
</feature>
<dbReference type="InterPro" id="IPR045584">
    <property type="entry name" value="Pilin-like"/>
</dbReference>
<proteinExistence type="predicted"/>
<evidence type="ECO:0000313" key="3">
    <source>
        <dbReference type="Proteomes" id="UP000317238"/>
    </source>
</evidence>
<dbReference type="PANTHER" id="PTHR30093:SF2">
    <property type="entry name" value="TYPE II SECRETION SYSTEM PROTEIN H"/>
    <property type="match status" value="1"/>
</dbReference>
<dbReference type="RefSeq" id="WP_165701206.1">
    <property type="nucleotide sequence ID" value="NZ_CP036319.1"/>
</dbReference>
<dbReference type="SUPFAM" id="SSF54523">
    <property type="entry name" value="Pili subunits"/>
    <property type="match status" value="1"/>
</dbReference>
<reference evidence="2 3" key="1">
    <citation type="submission" date="2019-02" db="EMBL/GenBank/DDBJ databases">
        <title>Deep-cultivation of Planctomycetes and their phenomic and genomic characterization uncovers novel biology.</title>
        <authorList>
            <person name="Wiegand S."/>
            <person name="Jogler M."/>
            <person name="Boedeker C."/>
            <person name="Pinto D."/>
            <person name="Vollmers J."/>
            <person name="Rivas-Marin E."/>
            <person name="Kohn T."/>
            <person name="Peeters S.H."/>
            <person name="Heuer A."/>
            <person name="Rast P."/>
            <person name="Oberbeckmann S."/>
            <person name="Bunk B."/>
            <person name="Jeske O."/>
            <person name="Meyerdierks A."/>
            <person name="Storesund J.E."/>
            <person name="Kallscheuer N."/>
            <person name="Luecker S."/>
            <person name="Lage O.M."/>
            <person name="Pohl T."/>
            <person name="Merkel B.J."/>
            <person name="Hornburger P."/>
            <person name="Mueller R.-W."/>
            <person name="Bruemmer F."/>
            <person name="Labrenz M."/>
            <person name="Spormann A.M."/>
            <person name="Op Den Camp H."/>
            <person name="Overmann J."/>
            <person name="Amann R."/>
            <person name="Jetten M.S.M."/>
            <person name="Mascher T."/>
            <person name="Medema M.H."/>
            <person name="Devos D.P."/>
            <person name="Kaster A.-K."/>
            <person name="Ovreas L."/>
            <person name="Rohde M."/>
            <person name="Galperin M.Y."/>
            <person name="Jogler C."/>
        </authorList>
    </citation>
    <scope>NUCLEOTIDE SEQUENCE [LARGE SCALE GENOMIC DNA]</scope>
    <source>
        <strain evidence="2 3">Pan14r</strain>
    </source>
</reference>
<sequence>MRQKRAGFTLVELLVVIAIIGVLVGLLLPAVQSAREAARRMSCSNNAKQIGLALHNYHSAFKQFPTHRAGTTGRKGYNVSWDDMVAADDGNRNMHNFNRLSFLVGLLPFVEQQPLWDQISNPVSVQFDGNPAPNGAYPAMGPTPWKGQYTPWRTMVSAFQCPSDSGPAVTYGTTNYGACLGDVARGLGWANPPKEIKRGAFLSATVRRFRDFVDGTANTIAVGEITNSLGDRGVSGGGAYDIGGDVSLSPQECLDTIDPLRPKFFAPGVMLFGYSGNLGKWGDAGRGNKWMDGGGNTCSMATILAPNSPSCSRDGNDAGDGIWTAGSYHPGGVHVVMGDGSVHFVSEAIDSGDPTIPTVTAPNHGGSPAGIASPYGVWGALGTVNGREQASIDDI</sequence>
<dbReference type="PANTHER" id="PTHR30093">
    <property type="entry name" value="GENERAL SECRETION PATHWAY PROTEIN G"/>
    <property type="match status" value="1"/>
</dbReference>
<comment type="caution">
    <text evidence="2">The sequence shown here is derived from an EMBL/GenBank/DDBJ whole genome shotgun (WGS) entry which is preliminary data.</text>
</comment>
<dbReference type="InterPro" id="IPR027558">
    <property type="entry name" value="Pre_pil_HX9DG_C"/>
</dbReference>
<dbReference type="NCBIfam" id="TIGR04294">
    <property type="entry name" value="pre_pil_HX9DG"/>
    <property type="match status" value="1"/>
</dbReference>
<accession>A0A5C5XYG5</accession>
<protein>
    <submittedName>
        <fullName evidence="2">Type II secretion system protein G</fullName>
    </submittedName>
</protein>
<dbReference type="Gene3D" id="3.30.700.10">
    <property type="entry name" value="Glycoprotein, Type 4 Pilin"/>
    <property type="match status" value="1"/>
</dbReference>